<dbReference type="Pfam" id="PF11068">
    <property type="entry name" value="YlqD"/>
    <property type="match status" value="1"/>
</dbReference>
<evidence type="ECO:0000313" key="1">
    <source>
        <dbReference type="EMBL" id="KYZ77325.1"/>
    </source>
</evidence>
<dbReference type="RefSeq" id="WP_066239451.1">
    <property type="nucleotide sequence ID" value="NZ_LSGP01000013.1"/>
</dbReference>
<gene>
    <name evidence="1" type="ORF">AXX12_04120</name>
</gene>
<dbReference type="STRING" id="1794912.AXX12_04120"/>
<reference evidence="1 2" key="1">
    <citation type="submission" date="2016-02" db="EMBL/GenBank/DDBJ databases">
        <title>Anaerosporomusa subterraneum gen. nov., sp. nov., a spore-forming obligate anaerobe isolated from saprolite.</title>
        <authorList>
            <person name="Choi J.K."/>
            <person name="Shah M."/>
            <person name="Yee N."/>
        </authorList>
    </citation>
    <scope>NUCLEOTIDE SEQUENCE [LARGE SCALE GENOMIC DNA]</scope>
    <source>
        <strain evidence="1 2">RU4</strain>
    </source>
</reference>
<dbReference type="Gene3D" id="6.10.140.1110">
    <property type="match status" value="1"/>
</dbReference>
<dbReference type="OrthoDB" id="1682134at2"/>
<protein>
    <submittedName>
        <fullName evidence="1">16S rRNA processing protein RimM</fullName>
    </submittedName>
</protein>
<organism evidence="1 2">
    <name type="scientific">Anaerosporomusa subterranea</name>
    <dbReference type="NCBI Taxonomy" id="1794912"/>
    <lineage>
        <taxon>Bacteria</taxon>
        <taxon>Bacillati</taxon>
        <taxon>Bacillota</taxon>
        <taxon>Negativicutes</taxon>
        <taxon>Acetonemataceae</taxon>
        <taxon>Anaerosporomusa</taxon>
    </lineage>
</organism>
<sequence>MDNVTLICPITVKAKVTEGLKKQLATEIQEAIHKADMELQQIDFHAKRIMTEQVKQDVQGLTAIRQQVDAEKQKRLDFKGHMLEKLKETAQLEIGSEIVQGNVERVLTVSVGDNLHQMMASEILVEDGKVIAFRS</sequence>
<accession>A0A154BTW4</accession>
<dbReference type="EMBL" id="LSGP01000013">
    <property type="protein sequence ID" value="KYZ77325.1"/>
    <property type="molecule type" value="Genomic_DNA"/>
</dbReference>
<name>A0A154BTW4_ANASB</name>
<proteinExistence type="predicted"/>
<comment type="caution">
    <text evidence="1">The sequence shown here is derived from an EMBL/GenBank/DDBJ whole genome shotgun (WGS) entry which is preliminary data.</text>
</comment>
<evidence type="ECO:0000313" key="2">
    <source>
        <dbReference type="Proteomes" id="UP000076268"/>
    </source>
</evidence>
<dbReference type="Proteomes" id="UP000076268">
    <property type="component" value="Unassembled WGS sequence"/>
</dbReference>
<dbReference type="InterPro" id="IPR021297">
    <property type="entry name" value="YlqD"/>
</dbReference>
<keyword evidence="2" id="KW-1185">Reference proteome</keyword>
<dbReference type="AlphaFoldDB" id="A0A154BTW4"/>